<sequence length="90" mass="8676">MLKNSSPARRGRAVAARVLPTVGAGAAAGGGALAGHPTAGAVAAAVIVAGQLVVVGTPVLAASLIALFNKNGADAVKRIGALTDLIDKLR</sequence>
<accession>A0A8J3YET0</accession>
<evidence type="ECO:0000256" key="1">
    <source>
        <dbReference type="SAM" id="Phobius"/>
    </source>
</evidence>
<feature type="transmembrane region" description="Helical" evidence="1">
    <location>
        <begin position="44"/>
        <end position="68"/>
    </location>
</feature>
<keyword evidence="1" id="KW-1133">Transmembrane helix</keyword>
<keyword evidence="1" id="KW-0472">Membrane</keyword>
<evidence type="ECO:0000313" key="2">
    <source>
        <dbReference type="EMBL" id="GIJ06353.1"/>
    </source>
</evidence>
<gene>
    <name evidence="2" type="ORF">Sya03_57050</name>
</gene>
<proteinExistence type="predicted"/>
<comment type="caution">
    <text evidence="2">The sequence shown here is derived from an EMBL/GenBank/DDBJ whole genome shotgun (WGS) entry which is preliminary data.</text>
</comment>
<evidence type="ECO:0000313" key="3">
    <source>
        <dbReference type="Proteomes" id="UP000652013"/>
    </source>
</evidence>
<dbReference type="Proteomes" id="UP000652013">
    <property type="component" value="Unassembled WGS sequence"/>
</dbReference>
<reference evidence="2" key="1">
    <citation type="submission" date="2021-01" db="EMBL/GenBank/DDBJ databases">
        <title>Whole genome shotgun sequence of Spirilliplanes yamanashiensis NBRC 15828.</title>
        <authorList>
            <person name="Komaki H."/>
            <person name="Tamura T."/>
        </authorList>
    </citation>
    <scope>NUCLEOTIDE SEQUENCE</scope>
    <source>
        <strain evidence="2">NBRC 15828</strain>
    </source>
</reference>
<dbReference type="AlphaFoldDB" id="A0A8J3YET0"/>
<organism evidence="2 3">
    <name type="scientific">Spirilliplanes yamanashiensis</name>
    <dbReference type="NCBI Taxonomy" id="42233"/>
    <lineage>
        <taxon>Bacteria</taxon>
        <taxon>Bacillati</taxon>
        <taxon>Actinomycetota</taxon>
        <taxon>Actinomycetes</taxon>
        <taxon>Micromonosporales</taxon>
        <taxon>Micromonosporaceae</taxon>
        <taxon>Spirilliplanes</taxon>
    </lineage>
</organism>
<keyword evidence="1" id="KW-0812">Transmembrane</keyword>
<dbReference type="EMBL" id="BOOY01000041">
    <property type="protein sequence ID" value="GIJ06353.1"/>
    <property type="molecule type" value="Genomic_DNA"/>
</dbReference>
<protein>
    <submittedName>
        <fullName evidence="2">Uncharacterized protein</fullName>
    </submittedName>
</protein>
<keyword evidence="3" id="KW-1185">Reference proteome</keyword>
<name>A0A8J3YET0_9ACTN</name>
<dbReference type="RefSeq" id="WP_203941537.1">
    <property type="nucleotide sequence ID" value="NZ_BAAAGJ010000013.1"/>
</dbReference>